<name>A0A5B9G7F3_NPVMC</name>
<accession>A0A5B9G7F3</accession>
<organismHost>
    <name type="scientific">Mamestra configurata</name>
    <name type="common">bertha armyworm</name>
    <dbReference type="NCBI Taxonomy" id="174822"/>
</organismHost>
<reference evidence="1" key="1">
    <citation type="submission" date="2019-01" db="EMBL/GenBank/DDBJ databases">
        <title>Genomics of alphabaculovirus isolates infecting Mamestra species from North America and Eurasia.</title>
        <authorList>
            <person name="Erlandson M.A."/>
            <person name="Baldwin D."/>
            <person name="Theilmann D.A."/>
        </authorList>
    </citation>
    <scope>NUCLEOTIDE SEQUENCE</scope>
    <source>
        <strain evidence="1">AB260</strain>
    </source>
</reference>
<sequence length="85" mass="10139">MDTRLRKFLRSHVFDKKEANVYIVSINDDNSIRDIKKAKDHDAVNTSVVHLHYYEIKRLRNNVGVTHYIYRSVNKMPENINYTCI</sequence>
<protein>
    <submittedName>
        <fullName evidence="1">Maco-A 161</fullName>
    </submittedName>
</protein>
<organism evidence="1">
    <name type="scientific">Mamestra configurata nucleopolyhedrovirus</name>
    <name type="common">MacoNPV</name>
    <dbReference type="NCBI Taxonomy" id="207830"/>
    <lineage>
        <taxon>Viruses</taxon>
        <taxon>Viruses incertae sedis</taxon>
        <taxon>Naldaviricetes</taxon>
        <taxon>Lefavirales</taxon>
        <taxon>Baculoviridae</taxon>
        <taxon>Alphabaculovirus</taxon>
        <taxon>Alphabaculovirus maconfiguratae</taxon>
    </lineage>
</organism>
<evidence type="ECO:0000313" key="1">
    <source>
        <dbReference type="EMBL" id="QEE80047.1"/>
    </source>
</evidence>
<proteinExistence type="predicted"/>
<dbReference type="EMBL" id="MK409385">
    <property type="protein sequence ID" value="QEE80047.1"/>
    <property type="molecule type" value="Genomic_DNA"/>
</dbReference>